<dbReference type="InParanoid" id="A0A804LLC6"/>
<dbReference type="Pfam" id="PF05008">
    <property type="entry name" value="V-SNARE"/>
    <property type="match status" value="2"/>
</dbReference>
<evidence type="ECO:0000256" key="3">
    <source>
        <dbReference type="ARBA" id="ARBA00022448"/>
    </source>
</evidence>
<protein>
    <recommendedName>
        <fullName evidence="10">Vesicle transport v-SNARE N-terminal domain-containing protein</fullName>
    </recommendedName>
</protein>
<keyword evidence="3" id="KW-0813">Transport</keyword>
<dbReference type="Proteomes" id="UP000007305">
    <property type="component" value="Chromosome 1"/>
</dbReference>
<dbReference type="InterPro" id="IPR010989">
    <property type="entry name" value="SNARE"/>
</dbReference>
<feature type="domain" description="Vesicle transport v-SNARE N-terminal" evidence="10">
    <location>
        <begin position="155"/>
        <end position="194"/>
    </location>
</feature>
<feature type="domain" description="Vesicle transport v-SNARE N-terminal" evidence="10">
    <location>
        <begin position="359"/>
        <end position="401"/>
    </location>
</feature>
<feature type="region of interest" description="Disordered" evidence="9">
    <location>
        <begin position="402"/>
        <end position="426"/>
    </location>
</feature>
<comment type="subcellular location">
    <subcellularLocation>
        <location evidence="1">Membrane</location>
        <topology evidence="1">Single-pass type IV membrane protein</topology>
    </subcellularLocation>
</comment>
<evidence type="ECO:0000256" key="1">
    <source>
        <dbReference type="ARBA" id="ARBA00004211"/>
    </source>
</evidence>
<dbReference type="GO" id="GO:0005737">
    <property type="term" value="C:cytoplasm"/>
    <property type="evidence" value="ECO:0007669"/>
    <property type="project" value="UniProtKB-ARBA"/>
</dbReference>
<evidence type="ECO:0000256" key="2">
    <source>
        <dbReference type="ARBA" id="ARBA00006108"/>
    </source>
</evidence>
<feature type="compositionally biased region" description="Pro residues" evidence="9">
    <location>
        <begin position="333"/>
        <end position="345"/>
    </location>
</feature>
<dbReference type="SUPFAM" id="SSF47661">
    <property type="entry name" value="t-snare proteins"/>
    <property type="match status" value="2"/>
</dbReference>
<comment type="similarity">
    <text evidence="2">Belongs to the VTI1 family.</text>
</comment>
<evidence type="ECO:0000313" key="12">
    <source>
        <dbReference type="Proteomes" id="UP000007305"/>
    </source>
</evidence>
<reference evidence="11" key="2">
    <citation type="submission" date="2019-07" db="EMBL/GenBank/DDBJ databases">
        <authorList>
            <person name="Seetharam A."/>
            <person name="Woodhouse M."/>
            <person name="Cannon E."/>
        </authorList>
    </citation>
    <scope>NUCLEOTIDE SEQUENCE [LARGE SCALE GENOMIC DNA]</scope>
    <source>
        <strain evidence="11">cv. B73</strain>
    </source>
</reference>
<proteinExistence type="inferred from homology"/>
<dbReference type="Gramene" id="Zm00001eb019070_T001">
    <property type="protein sequence ID" value="Zm00001eb019070_P001"/>
    <property type="gene ID" value="Zm00001eb019070"/>
</dbReference>
<dbReference type="PANTHER" id="PTHR21230">
    <property type="entry name" value="VESICLE TRANSPORT V-SNARE PROTEIN VTI1-RELATED"/>
    <property type="match status" value="1"/>
</dbReference>
<dbReference type="EnsemblPlants" id="Zm00001eb019070_T001">
    <property type="protein sequence ID" value="Zm00001eb019070_P001"/>
    <property type="gene ID" value="Zm00001eb019070"/>
</dbReference>
<evidence type="ECO:0000256" key="6">
    <source>
        <dbReference type="ARBA" id="ARBA00022989"/>
    </source>
</evidence>
<evidence type="ECO:0000259" key="10">
    <source>
        <dbReference type="Pfam" id="PF05008"/>
    </source>
</evidence>
<name>A0A804LLC6_MAIZE</name>
<accession>A0A804LLC6</accession>
<dbReference type="AlphaFoldDB" id="A0A804LLC6"/>
<evidence type="ECO:0000313" key="11">
    <source>
        <dbReference type="EnsemblPlants" id="Zm00001eb019070_P001"/>
    </source>
</evidence>
<evidence type="ECO:0000256" key="4">
    <source>
        <dbReference type="ARBA" id="ARBA00022692"/>
    </source>
</evidence>
<keyword evidence="8" id="KW-0472">Membrane</keyword>
<dbReference type="PANTHER" id="PTHR21230:SF26">
    <property type="entry name" value="VESICLE TRANSPORT THROUGH INTERACTION WITH T-SNARES HOMOLOG 1A"/>
    <property type="match status" value="1"/>
</dbReference>
<dbReference type="InterPro" id="IPR007705">
    <property type="entry name" value="Vesicle_trsprt_v-SNARE_N"/>
</dbReference>
<feature type="region of interest" description="Disordered" evidence="9">
    <location>
        <begin position="239"/>
        <end position="261"/>
    </location>
</feature>
<feature type="compositionally biased region" description="Polar residues" evidence="9">
    <location>
        <begin position="314"/>
        <end position="323"/>
    </location>
</feature>
<dbReference type="GO" id="GO:0031090">
    <property type="term" value="C:organelle membrane"/>
    <property type="evidence" value="ECO:0007669"/>
    <property type="project" value="UniProtKB-ARBA"/>
</dbReference>
<keyword evidence="12" id="KW-1185">Reference proteome</keyword>
<reference evidence="12" key="1">
    <citation type="submission" date="2015-12" db="EMBL/GenBank/DDBJ databases">
        <title>Update maize B73 reference genome by single molecule sequencing technologies.</title>
        <authorList>
            <consortium name="Maize Genome Sequencing Project"/>
            <person name="Ware D."/>
        </authorList>
    </citation>
    <scope>NUCLEOTIDE SEQUENCE [LARGE SCALE GENOMIC DNA]</scope>
    <source>
        <strain evidence="12">cv. B73</strain>
    </source>
</reference>
<keyword evidence="4" id="KW-0812">Transmembrane</keyword>
<feature type="region of interest" description="Disordered" evidence="9">
    <location>
        <begin position="308"/>
        <end position="349"/>
    </location>
</feature>
<keyword evidence="6" id="KW-1133">Transmembrane helix</keyword>
<evidence type="ECO:0000256" key="8">
    <source>
        <dbReference type="ARBA" id="ARBA00023136"/>
    </source>
</evidence>
<dbReference type="Gene3D" id="1.20.58.400">
    <property type="entry name" value="t-snare proteins"/>
    <property type="match status" value="2"/>
</dbReference>
<evidence type="ECO:0000256" key="5">
    <source>
        <dbReference type="ARBA" id="ARBA00022927"/>
    </source>
</evidence>
<sequence>MYSRIFMFLIKEARNPSEQGCNHDKQIEQAYDDILNSSKHTLASMMELQEALLESNQATKDANEIPSASNGDNDEWSEVQRLQTRAPWVLFYTDCPQKAEFSNIWDTNKTAAPMIHREIVRFGYCESSSSKSSSDNSEERDECGIVDALVTTITQIRKMDLEARSLQPSIKAGLLAKLREYKSDLNNVKSELKRIFAPNARQATREELLEFGMADTLAASTQRIGARFCRCIPRTCMEGGRHPSPPPRISRQPPPYPACPSTLPPPPPVNVTNPGLVPLVVATLFDERVIELLSVLADAAVGRPGRWSIGEAPWSSSGGTNQAVYARRAPGSSSPPPAPASPPLPSSRADCLARWPGSRALIQKMDLEARSLQPSIKAGLLAKPRDYKSDLNNVKSELKRISAPNARQATREELLESGMADTLAVS</sequence>
<keyword evidence="7" id="KW-0175">Coiled coil</keyword>
<organism evidence="11 12">
    <name type="scientific">Zea mays</name>
    <name type="common">Maize</name>
    <dbReference type="NCBI Taxonomy" id="4577"/>
    <lineage>
        <taxon>Eukaryota</taxon>
        <taxon>Viridiplantae</taxon>
        <taxon>Streptophyta</taxon>
        <taxon>Embryophyta</taxon>
        <taxon>Tracheophyta</taxon>
        <taxon>Spermatophyta</taxon>
        <taxon>Magnoliopsida</taxon>
        <taxon>Liliopsida</taxon>
        <taxon>Poales</taxon>
        <taxon>Poaceae</taxon>
        <taxon>PACMAD clade</taxon>
        <taxon>Panicoideae</taxon>
        <taxon>Andropogonodae</taxon>
        <taxon>Andropogoneae</taxon>
        <taxon>Tripsacinae</taxon>
        <taxon>Zea</taxon>
    </lineage>
</organism>
<keyword evidence="5" id="KW-0653">Protein transport</keyword>
<feature type="compositionally biased region" description="Pro residues" evidence="9">
    <location>
        <begin position="243"/>
        <end position="261"/>
    </location>
</feature>
<dbReference type="GO" id="GO:0016192">
    <property type="term" value="P:vesicle-mediated transport"/>
    <property type="evidence" value="ECO:0007669"/>
    <property type="project" value="InterPro"/>
</dbReference>
<evidence type="ECO:0000256" key="7">
    <source>
        <dbReference type="ARBA" id="ARBA00023054"/>
    </source>
</evidence>
<dbReference type="InterPro" id="IPR038407">
    <property type="entry name" value="v-SNARE_N_sf"/>
</dbReference>
<reference evidence="11" key="3">
    <citation type="submission" date="2021-05" db="UniProtKB">
        <authorList>
            <consortium name="EnsemblPlants"/>
        </authorList>
    </citation>
    <scope>IDENTIFICATION</scope>
    <source>
        <strain evidence="11">cv. B73</strain>
    </source>
</reference>
<dbReference type="GO" id="GO:0006886">
    <property type="term" value="P:intracellular protein transport"/>
    <property type="evidence" value="ECO:0007669"/>
    <property type="project" value="InterPro"/>
</dbReference>
<evidence type="ECO:0000256" key="9">
    <source>
        <dbReference type="SAM" id="MobiDB-lite"/>
    </source>
</evidence>